<name>W5IGU9_SCAIO</name>
<keyword evidence="12" id="KW-1185">Reference proteome</keyword>
<dbReference type="eggNOG" id="COG0127">
    <property type="taxonomic scope" value="Bacteria"/>
</dbReference>
<keyword evidence="6 10" id="KW-0460">Magnesium</keyword>
<evidence type="ECO:0000313" key="12">
    <source>
        <dbReference type="Proteomes" id="UP000005777"/>
    </source>
</evidence>
<sequence length="246" mass="26135">MNQAAGEDHEKRGSAPHQKKTLVVATHNQGKVAEIQRILADSLGQAAEGLIAVTSASLGLPDPEETGTTFEENALLKARDAAERTGFPAMADDSGLIVDLMGRAPGVLSARWAGRHGDDAANNALLLNQLSDIPDGKRQARFCCACALVIPRQESGNHQGERGYKEYVETGVMPGIIIRQPRGENGFGYDPIFVPDDQSQVSSGQFEATGGRPLTTAQMTAEQKNTISHRGAALRAMAAHIKDIVG</sequence>
<evidence type="ECO:0000256" key="7">
    <source>
        <dbReference type="ARBA" id="ARBA00023080"/>
    </source>
</evidence>
<dbReference type="AlphaFoldDB" id="W5IGU9"/>
<comment type="similarity">
    <text evidence="1 10">Belongs to the HAM1 NTPase family.</text>
</comment>
<reference evidence="11 12" key="1">
    <citation type="submission" date="2012-01" db="EMBL/GenBank/DDBJ databases">
        <title>The Genome Sequence of Scardovia inopinata F0304.</title>
        <authorList>
            <consortium name="The Broad Institute Genome Sequencing Platform"/>
            <person name="Earl A."/>
            <person name="Ward D."/>
            <person name="Feldgarden M."/>
            <person name="Gevers D."/>
            <person name="Izard J."/>
            <person name="Baranova O.V."/>
            <person name="Blanton J.M."/>
            <person name="Tanner A.C."/>
            <person name="Dewhirst F.E."/>
            <person name="Young S.K."/>
            <person name="Zeng Q."/>
            <person name="Gargeya S."/>
            <person name="Fitzgerald M."/>
            <person name="Haas B."/>
            <person name="Abouelleil A."/>
            <person name="Alvarado L."/>
            <person name="Arachchi H.M."/>
            <person name="Berlin A."/>
            <person name="Chapman S.B."/>
            <person name="Gearin G."/>
            <person name="Goldberg J."/>
            <person name="Griggs A."/>
            <person name="Gujja S."/>
            <person name="Hansen M."/>
            <person name="Heiman D."/>
            <person name="Howarth C."/>
            <person name="Larimer J."/>
            <person name="Lui A."/>
            <person name="MacDonald P.J."/>
            <person name="McCowen C."/>
            <person name="Montmayeur A."/>
            <person name="Murphy C."/>
            <person name="Neiman D."/>
            <person name="Pearson M."/>
            <person name="Priest M."/>
            <person name="Roberts A."/>
            <person name="Saif S."/>
            <person name="Shea T."/>
            <person name="Sisk P."/>
            <person name="Stolte C."/>
            <person name="Sykes S."/>
            <person name="Wortman J."/>
            <person name="Nusbaum C."/>
            <person name="Birren B."/>
        </authorList>
    </citation>
    <scope>NUCLEOTIDE SEQUENCE [LARGE SCALE GENOMIC DNA]</scope>
    <source>
        <strain evidence="11 12">F0304</strain>
    </source>
</reference>
<gene>
    <name evidence="11" type="ORF">HMPREF9020_01262</name>
</gene>
<dbReference type="FunFam" id="3.90.950.10:FF:000001">
    <property type="entry name" value="dITP/XTP pyrophosphatase"/>
    <property type="match status" value="1"/>
</dbReference>
<dbReference type="PANTHER" id="PTHR11067:SF9">
    <property type="entry name" value="INOSINE TRIPHOSPHATE PYROPHOSPHATASE"/>
    <property type="match status" value="1"/>
</dbReference>
<dbReference type="EC" id="3.6.1.66" evidence="10"/>
<evidence type="ECO:0000256" key="3">
    <source>
        <dbReference type="ARBA" id="ARBA00022723"/>
    </source>
</evidence>
<dbReference type="EMBL" id="ADCX01000012">
    <property type="protein sequence ID" value="EFG26181.1"/>
    <property type="molecule type" value="Genomic_DNA"/>
</dbReference>
<evidence type="ECO:0000313" key="11">
    <source>
        <dbReference type="EMBL" id="EFG26181.1"/>
    </source>
</evidence>
<dbReference type="Proteomes" id="UP000005777">
    <property type="component" value="Unassembled WGS sequence"/>
</dbReference>
<dbReference type="CDD" id="cd00515">
    <property type="entry name" value="HAM1"/>
    <property type="match status" value="1"/>
</dbReference>
<comment type="subunit">
    <text evidence="2 10">Homodimer.</text>
</comment>
<dbReference type="GO" id="GO:0035870">
    <property type="term" value="F:dITP diphosphatase activity"/>
    <property type="evidence" value="ECO:0007669"/>
    <property type="project" value="UniProtKB-UniRule"/>
</dbReference>
<dbReference type="GO" id="GO:0009146">
    <property type="term" value="P:purine nucleoside triphosphate catabolic process"/>
    <property type="evidence" value="ECO:0007669"/>
    <property type="project" value="UniProtKB-UniRule"/>
</dbReference>
<keyword evidence="5 10" id="KW-0378">Hydrolase</keyword>
<evidence type="ECO:0000256" key="1">
    <source>
        <dbReference type="ARBA" id="ARBA00008023"/>
    </source>
</evidence>
<keyword evidence="4 10" id="KW-0547">Nucleotide-binding</keyword>
<evidence type="ECO:0000256" key="8">
    <source>
        <dbReference type="ARBA" id="ARBA00051875"/>
    </source>
</evidence>
<dbReference type="InterPro" id="IPR020922">
    <property type="entry name" value="dITP/XTP_pyrophosphatase"/>
</dbReference>
<feature type="binding site" evidence="10">
    <location>
        <begin position="229"/>
        <end position="230"/>
    </location>
    <ligand>
        <name>substrate</name>
    </ligand>
</feature>
<comment type="catalytic activity">
    <reaction evidence="8 10">
        <text>dITP + H2O = dIMP + diphosphate + H(+)</text>
        <dbReference type="Rhea" id="RHEA:28342"/>
        <dbReference type="ChEBI" id="CHEBI:15377"/>
        <dbReference type="ChEBI" id="CHEBI:15378"/>
        <dbReference type="ChEBI" id="CHEBI:33019"/>
        <dbReference type="ChEBI" id="CHEBI:61194"/>
        <dbReference type="ChEBI" id="CHEBI:61382"/>
        <dbReference type="EC" id="3.6.1.66"/>
    </reaction>
</comment>
<evidence type="ECO:0000256" key="4">
    <source>
        <dbReference type="ARBA" id="ARBA00022741"/>
    </source>
</evidence>
<dbReference type="GO" id="GO:0036222">
    <property type="term" value="F:XTP diphosphatase activity"/>
    <property type="evidence" value="ECO:0007669"/>
    <property type="project" value="UniProtKB-UniRule"/>
</dbReference>
<feature type="binding site" evidence="10">
    <location>
        <position position="93"/>
    </location>
    <ligand>
        <name>Mg(2+)</name>
        <dbReference type="ChEBI" id="CHEBI:18420"/>
    </ligand>
</feature>
<protein>
    <recommendedName>
        <fullName evidence="10">dITP/XTP pyrophosphatase</fullName>
        <ecNumber evidence="10">3.6.1.66</ecNumber>
    </recommendedName>
    <alternativeName>
        <fullName evidence="10">Non-canonical purine NTP pyrophosphatase</fullName>
    </alternativeName>
    <alternativeName>
        <fullName evidence="10">Non-standard purine NTP pyrophosphatase</fullName>
    </alternativeName>
    <alternativeName>
        <fullName evidence="10">Nucleoside-triphosphate diphosphatase</fullName>
    </alternativeName>
    <alternativeName>
        <fullName evidence="10">Nucleoside-triphosphate pyrophosphatase</fullName>
        <shortName evidence="10">NTPase</shortName>
    </alternativeName>
</protein>
<comment type="function">
    <text evidence="10">Pyrophosphatase that catalyzes the hydrolysis of nucleoside triphosphates to their monophosphate derivatives, with a high preference for the non-canonical purine nucleotides XTP (xanthosine triphosphate), dITP (deoxyinosine triphosphate) and ITP. Seems to function as a house-cleaning enzyme that removes non-canonical purine nucleotides from the nucleotide pool, thus preventing their incorporation into DNA/RNA and avoiding chromosomal lesions.</text>
</comment>
<evidence type="ECO:0000256" key="6">
    <source>
        <dbReference type="ARBA" id="ARBA00022842"/>
    </source>
</evidence>
<dbReference type="Pfam" id="PF01725">
    <property type="entry name" value="Ham1p_like"/>
    <property type="match status" value="1"/>
</dbReference>
<dbReference type="InterPro" id="IPR002637">
    <property type="entry name" value="RdgB/HAM1"/>
</dbReference>
<comment type="caution">
    <text evidence="11">The sequence shown here is derived from an EMBL/GenBank/DDBJ whole genome shotgun (WGS) entry which is preliminary data.</text>
</comment>
<feature type="binding site" evidence="10">
    <location>
        <position position="94"/>
    </location>
    <ligand>
        <name>substrate</name>
    </ligand>
</feature>
<dbReference type="HAMAP" id="MF_01405">
    <property type="entry name" value="Non_canon_purine_NTPase"/>
    <property type="match status" value="1"/>
</dbReference>
<dbReference type="GO" id="GO:0036220">
    <property type="term" value="F:ITP diphosphatase activity"/>
    <property type="evidence" value="ECO:0007669"/>
    <property type="project" value="UniProtKB-UniRule"/>
</dbReference>
<dbReference type="RefSeq" id="WP_006293654.1">
    <property type="nucleotide sequence ID" value="NZ_GG770226.1"/>
</dbReference>
<evidence type="ECO:0000256" key="10">
    <source>
        <dbReference type="HAMAP-Rule" id="MF_01405"/>
    </source>
</evidence>
<proteinExistence type="inferred from homology"/>
<comment type="catalytic activity">
    <reaction evidence="9 10">
        <text>XTP + H2O = XMP + diphosphate + H(+)</text>
        <dbReference type="Rhea" id="RHEA:28610"/>
        <dbReference type="ChEBI" id="CHEBI:15377"/>
        <dbReference type="ChEBI" id="CHEBI:15378"/>
        <dbReference type="ChEBI" id="CHEBI:33019"/>
        <dbReference type="ChEBI" id="CHEBI:57464"/>
        <dbReference type="ChEBI" id="CHEBI:61314"/>
        <dbReference type="EC" id="3.6.1.66"/>
    </reaction>
</comment>
<keyword evidence="3 10" id="KW-0479">Metal-binding</keyword>
<dbReference type="GO" id="GO:0046872">
    <property type="term" value="F:metal ion binding"/>
    <property type="evidence" value="ECO:0007669"/>
    <property type="project" value="UniProtKB-KW"/>
</dbReference>
<feature type="binding site" evidence="10">
    <location>
        <position position="224"/>
    </location>
    <ligand>
        <name>substrate</name>
    </ligand>
</feature>
<feature type="binding site" evidence="10">
    <location>
        <begin position="187"/>
        <end position="190"/>
    </location>
    <ligand>
        <name>substrate</name>
    </ligand>
</feature>
<evidence type="ECO:0000256" key="5">
    <source>
        <dbReference type="ARBA" id="ARBA00022801"/>
    </source>
</evidence>
<dbReference type="HOGENOM" id="CLU_082080_0_1_11"/>
<comment type="catalytic activity">
    <reaction evidence="10">
        <text>ITP + H2O = IMP + diphosphate + H(+)</text>
        <dbReference type="Rhea" id="RHEA:29399"/>
        <dbReference type="ChEBI" id="CHEBI:15377"/>
        <dbReference type="ChEBI" id="CHEBI:15378"/>
        <dbReference type="ChEBI" id="CHEBI:33019"/>
        <dbReference type="ChEBI" id="CHEBI:58053"/>
        <dbReference type="ChEBI" id="CHEBI:61402"/>
        <dbReference type="EC" id="3.6.1.66"/>
    </reaction>
</comment>
<comment type="cofactor">
    <cofactor evidence="10">
        <name>Mg(2+)</name>
        <dbReference type="ChEBI" id="CHEBI:18420"/>
    </cofactor>
    <text evidence="10">Binds 1 Mg(2+) ion per subunit.</text>
</comment>
<dbReference type="PANTHER" id="PTHR11067">
    <property type="entry name" value="INOSINE TRIPHOSPHATE PYROPHOSPHATASE/HAM1 PROTEIN"/>
    <property type="match status" value="1"/>
</dbReference>
<evidence type="ECO:0000256" key="9">
    <source>
        <dbReference type="ARBA" id="ARBA00052017"/>
    </source>
</evidence>
<organism evidence="11 12">
    <name type="scientific">Scardovia inopinata F0304</name>
    <dbReference type="NCBI Taxonomy" id="641146"/>
    <lineage>
        <taxon>Bacteria</taxon>
        <taxon>Bacillati</taxon>
        <taxon>Actinomycetota</taxon>
        <taxon>Actinomycetes</taxon>
        <taxon>Bifidobacteriales</taxon>
        <taxon>Bifidobacteriaceae</taxon>
        <taxon>Scardovia</taxon>
    </lineage>
</organism>
<dbReference type="GO" id="GO:0017111">
    <property type="term" value="F:ribonucleoside triphosphate phosphatase activity"/>
    <property type="evidence" value="ECO:0007669"/>
    <property type="project" value="InterPro"/>
</dbReference>
<dbReference type="GO" id="GO:0000166">
    <property type="term" value="F:nucleotide binding"/>
    <property type="evidence" value="ECO:0007669"/>
    <property type="project" value="UniProtKB-KW"/>
</dbReference>
<evidence type="ECO:0000256" key="2">
    <source>
        <dbReference type="ARBA" id="ARBA00011738"/>
    </source>
</evidence>
<dbReference type="SUPFAM" id="SSF52972">
    <property type="entry name" value="ITPase-like"/>
    <property type="match status" value="1"/>
</dbReference>
<dbReference type="Gene3D" id="3.90.950.10">
    <property type="match status" value="1"/>
</dbReference>
<dbReference type="InterPro" id="IPR029001">
    <property type="entry name" value="ITPase-like_fam"/>
</dbReference>
<feature type="binding site" evidence="10">
    <location>
        <begin position="26"/>
        <end position="31"/>
    </location>
    <ligand>
        <name>substrate</name>
    </ligand>
</feature>
<dbReference type="GO" id="GO:0005829">
    <property type="term" value="C:cytosol"/>
    <property type="evidence" value="ECO:0007669"/>
    <property type="project" value="TreeGrafter"/>
</dbReference>
<feature type="binding site" evidence="10">
    <location>
        <position position="64"/>
    </location>
    <ligand>
        <name>Mg(2+)</name>
        <dbReference type="ChEBI" id="CHEBI:18420"/>
    </ligand>
</feature>
<keyword evidence="7 10" id="KW-0546">Nucleotide metabolism</keyword>
<feature type="active site" description="Proton acceptor" evidence="10">
    <location>
        <position position="93"/>
    </location>
</feature>
<dbReference type="GO" id="GO:0009117">
    <property type="term" value="P:nucleotide metabolic process"/>
    <property type="evidence" value="ECO:0007669"/>
    <property type="project" value="UniProtKB-KW"/>
</dbReference>
<accession>W5IGU9</accession>